<name>A0AAW0MIJ1_9GOBI</name>
<evidence type="ECO:0000313" key="4">
    <source>
        <dbReference type="EMBL" id="KAK7880468.1"/>
    </source>
</evidence>
<sequence length="289" mass="31722">MSSQIFPPSGLPNAQGTASKIALSPKPPASLTFLCDVFTALSHTDPHKAAGPDSVPGEHLGGPVLDQHLQPGEDGSPASLFLMDAEERSSCQKFGDYHKDDPNSFRFSETFSLYPQFMFHLRRSPFLQVFNNSPDESSFYRHHFNRQDLTQALIMVQPVLYAYSFSGPPRYDTRAPRSTSTTQNPHNTPTSPSTTPTPSNTHRFSTLTASAGPLRYDLRAPTPPQHPAPPQHHLTPTNTPKHSPRHTKPSTLTASAGPRRYDTRPPAPPSTTPNTTQQSNITTTSPNIH</sequence>
<proteinExistence type="inferred from homology"/>
<comment type="caution">
    <text evidence="4">The sequence shown here is derived from an EMBL/GenBank/DDBJ whole genome shotgun (WGS) entry which is preliminary data.</text>
</comment>
<dbReference type="EMBL" id="JBBPFD010000092">
    <property type="protein sequence ID" value="KAK7880468.1"/>
    <property type="molecule type" value="Genomic_DNA"/>
</dbReference>
<dbReference type="Pfam" id="PF04815">
    <property type="entry name" value="Sec23_helical"/>
    <property type="match status" value="1"/>
</dbReference>
<comment type="function">
    <text evidence="1">Component of the coat protein complex II (COPII) which promotes the formation of transport vesicles from the endoplasmic reticulum (ER). The coat has two main functions, the physical deformation of the endoplasmic reticulum membrane into vesicles and the selection of cargo molecules.</text>
</comment>
<feature type="region of interest" description="Disordered" evidence="2">
    <location>
        <begin position="1"/>
        <end position="22"/>
    </location>
</feature>
<dbReference type="PANTHER" id="PTHR11141">
    <property type="entry name" value="PROTEIN TRANSPORT PROTEIN SEC23"/>
    <property type="match status" value="1"/>
</dbReference>
<dbReference type="InterPro" id="IPR036175">
    <property type="entry name" value="Sec23/24_helical_dom_sf"/>
</dbReference>
<comment type="similarity">
    <text evidence="1">Belongs to the SEC23/SEC24 family. SEC23 subfamily.</text>
</comment>
<feature type="compositionally biased region" description="Low complexity" evidence="2">
    <location>
        <begin position="272"/>
        <end position="289"/>
    </location>
</feature>
<keyword evidence="1" id="KW-0472">Membrane</keyword>
<feature type="compositionally biased region" description="Low complexity" evidence="2">
    <location>
        <begin position="178"/>
        <end position="201"/>
    </location>
</feature>
<feature type="compositionally biased region" description="Polar residues" evidence="2">
    <location>
        <begin position="1"/>
        <end position="18"/>
    </location>
</feature>
<evidence type="ECO:0000256" key="1">
    <source>
        <dbReference type="RuleBase" id="RU365030"/>
    </source>
</evidence>
<comment type="subcellular location">
    <subcellularLocation>
        <location evidence="1">Cytoplasmic vesicle</location>
        <location evidence="1">COPII-coated vesicle membrane</location>
        <topology evidence="1">Peripheral membrane protein</topology>
        <orientation evidence="1">Cytoplasmic side</orientation>
    </subcellularLocation>
    <subcellularLocation>
        <location evidence="1">Endoplasmic reticulum membrane</location>
        <topology evidence="1">Peripheral membrane protein</topology>
        <orientation evidence="1">Cytoplasmic side</orientation>
    </subcellularLocation>
    <subcellularLocation>
        <location evidence="1">Cytoplasm</location>
        <location evidence="1">Cytosol</location>
    </subcellularLocation>
</comment>
<dbReference type="GO" id="GO:0030127">
    <property type="term" value="C:COPII vesicle coat"/>
    <property type="evidence" value="ECO:0007669"/>
    <property type="project" value="InterPro"/>
</dbReference>
<keyword evidence="5" id="KW-1185">Reference proteome</keyword>
<feature type="domain" description="Sec23/Sec24 helical" evidence="3">
    <location>
        <begin position="90"/>
        <end position="153"/>
    </location>
</feature>
<dbReference type="GO" id="GO:0070971">
    <property type="term" value="C:endoplasmic reticulum exit site"/>
    <property type="evidence" value="ECO:0007669"/>
    <property type="project" value="TreeGrafter"/>
</dbReference>
<dbReference type="PANTHER" id="PTHR11141:SF7">
    <property type="entry name" value="PROTEIN TRANSPORT PROTEIN SEC23A"/>
    <property type="match status" value="1"/>
</dbReference>
<dbReference type="InterPro" id="IPR037364">
    <property type="entry name" value="Sec23"/>
</dbReference>
<keyword evidence="1" id="KW-0862">Zinc</keyword>
<evidence type="ECO:0000259" key="3">
    <source>
        <dbReference type="Pfam" id="PF04815"/>
    </source>
</evidence>
<feature type="region of interest" description="Disordered" evidence="2">
    <location>
        <begin position="46"/>
        <end position="66"/>
    </location>
</feature>
<dbReference type="SUPFAM" id="SSF81811">
    <property type="entry name" value="Helical domain of Sec23/24"/>
    <property type="match status" value="1"/>
</dbReference>
<evidence type="ECO:0000256" key="2">
    <source>
        <dbReference type="SAM" id="MobiDB-lite"/>
    </source>
</evidence>
<feature type="region of interest" description="Disordered" evidence="2">
    <location>
        <begin position="171"/>
        <end position="289"/>
    </location>
</feature>
<keyword evidence="1" id="KW-0963">Cytoplasm</keyword>
<dbReference type="Gene3D" id="1.20.120.730">
    <property type="entry name" value="Sec23/Sec24 helical domain"/>
    <property type="match status" value="1"/>
</dbReference>
<dbReference type="GO" id="GO:0006886">
    <property type="term" value="P:intracellular protein transport"/>
    <property type="evidence" value="ECO:0007669"/>
    <property type="project" value="InterPro"/>
</dbReference>
<dbReference type="GO" id="GO:0005096">
    <property type="term" value="F:GTPase activator activity"/>
    <property type="evidence" value="ECO:0007669"/>
    <property type="project" value="TreeGrafter"/>
</dbReference>
<protein>
    <recommendedName>
        <fullName evidence="1">Protein transport protein SEC23</fullName>
    </recommendedName>
</protein>
<dbReference type="AlphaFoldDB" id="A0AAW0MIJ1"/>
<dbReference type="GO" id="GO:0005789">
    <property type="term" value="C:endoplasmic reticulum membrane"/>
    <property type="evidence" value="ECO:0007669"/>
    <property type="project" value="UniProtKB-SubCell"/>
</dbReference>
<dbReference type="GO" id="GO:0090110">
    <property type="term" value="P:COPII-coated vesicle cargo loading"/>
    <property type="evidence" value="ECO:0007669"/>
    <property type="project" value="TreeGrafter"/>
</dbReference>
<feature type="compositionally biased region" description="Pro residues" evidence="2">
    <location>
        <begin position="221"/>
        <end position="230"/>
    </location>
</feature>
<accession>A0AAW0MIJ1</accession>
<evidence type="ECO:0000313" key="5">
    <source>
        <dbReference type="Proteomes" id="UP001460270"/>
    </source>
</evidence>
<dbReference type="GO" id="GO:0046872">
    <property type="term" value="F:metal ion binding"/>
    <property type="evidence" value="ECO:0007669"/>
    <property type="project" value="UniProtKB-KW"/>
</dbReference>
<dbReference type="Proteomes" id="UP001460270">
    <property type="component" value="Unassembled WGS sequence"/>
</dbReference>
<keyword evidence="1" id="KW-0968">Cytoplasmic vesicle</keyword>
<keyword evidence="1" id="KW-0931">ER-Golgi transport</keyword>
<keyword evidence="1" id="KW-0479">Metal-binding</keyword>
<reference evidence="5" key="1">
    <citation type="submission" date="2024-04" db="EMBL/GenBank/DDBJ databases">
        <title>Salinicola lusitanus LLJ914,a marine bacterium isolated from the Okinawa Trough.</title>
        <authorList>
            <person name="Li J."/>
        </authorList>
    </citation>
    <scope>NUCLEOTIDE SEQUENCE [LARGE SCALE GENOMIC DNA]</scope>
</reference>
<gene>
    <name evidence="4" type="ORF">WMY93_032898</name>
</gene>
<keyword evidence="1" id="KW-0653">Protein transport</keyword>
<keyword evidence="1" id="KW-0813">Transport</keyword>
<dbReference type="InterPro" id="IPR006900">
    <property type="entry name" value="Sec23/24_helical_dom"/>
</dbReference>
<organism evidence="4 5">
    <name type="scientific">Mugilogobius chulae</name>
    <name type="common">yellowstripe goby</name>
    <dbReference type="NCBI Taxonomy" id="88201"/>
    <lineage>
        <taxon>Eukaryota</taxon>
        <taxon>Metazoa</taxon>
        <taxon>Chordata</taxon>
        <taxon>Craniata</taxon>
        <taxon>Vertebrata</taxon>
        <taxon>Euteleostomi</taxon>
        <taxon>Actinopterygii</taxon>
        <taxon>Neopterygii</taxon>
        <taxon>Teleostei</taxon>
        <taxon>Neoteleostei</taxon>
        <taxon>Acanthomorphata</taxon>
        <taxon>Gobiaria</taxon>
        <taxon>Gobiiformes</taxon>
        <taxon>Gobioidei</taxon>
        <taxon>Gobiidae</taxon>
        <taxon>Gobionellinae</taxon>
        <taxon>Mugilogobius</taxon>
    </lineage>
</organism>
<keyword evidence="1" id="KW-0256">Endoplasmic reticulum</keyword>
<dbReference type="GO" id="GO:0005829">
    <property type="term" value="C:cytosol"/>
    <property type="evidence" value="ECO:0007669"/>
    <property type="project" value="UniProtKB-SubCell"/>
</dbReference>